<accession>Q6N7W5</accession>
<dbReference type="CDD" id="cd03046">
    <property type="entry name" value="GST_N_GTT1_like"/>
    <property type="match status" value="1"/>
</dbReference>
<dbReference type="STRING" id="258594.RPA2139"/>
<gene>
    <name evidence="2" type="ordered locus">RPA2139</name>
</gene>
<dbReference type="SFLD" id="SFLDG01150">
    <property type="entry name" value="Main.1:_Beta-like"/>
    <property type="match status" value="1"/>
</dbReference>
<dbReference type="InterPro" id="IPR036249">
    <property type="entry name" value="Thioredoxin-like_sf"/>
</dbReference>
<dbReference type="HOGENOM" id="CLU_011226_6_4_5"/>
<reference evidence="2" key="1">
    <citation type="journal article" date="2004" name="Nat. Biotechnol.">
        <title>Complete genome sequence of the metabolically versatile photosynthetic bacterium Rhodopseudomonas palustris.</title>
        <authorList>
            <person name="Larimer F.W."/>
            <person name="Chain P."/>
            <person name="Hauser L."/>
            <person name="Lamerdin J."/>
            <person name="Malfatti S."/>
            <person name="Do L."/>
            <person name="Land M.L."/>
            <person name="Pelletier D.A."/>
            <person name="Beatty J.T."/>
            <person name="Lang A.S."/>
            <person name="Tabita F.R."/>
            <person name="Gibson J.L."/>
            <person name="Hanson T.E."/>
            <person name="Bobst C."/>
            <person name="Torres J.L."/>
            <person name="Peres C."/>
            <person name="Harrison F.H."/>
            <person name="Gibson J."/>
            <person name="Harwood C.S."/>
        </authorList>
    </citation>
    <scope>NUCLEOTIDE SEQUENCE [LARGE SCALE GENOMIC DNA]</scope>
    <source>
        <strain evidence="2">CGA009</strain>
    </source>
</reference>
<proteinExistence type="predicted"/>
<dbReference type="PANTHER" id="PTHR44051">
    <property type="entry name" value="GLUTATHIONE S-TRANSFERASE-RELATED"/>
    <property type="match status" value="1"/>
</dbReference>
<dbReference type="InterPro" id="IPR036282">
    <property type="entry name" value="Glutathione-S-Trfase_C_sf"/>
</dbReference>
<dbReference type="PANTHER" id="PTHR44051:SF21">
    <property type="entry name" value="GLUTATHIONE S-TRANSFERASE FAMILY PROTEIN"/>
    <property type="match status" value="1"/>
</dbReference>
<name>Q6N7W5_RHOPA</name>
<dbReference type="Gene3D" id="3.40.30.10">
    <property type="entry name" value="Glutaredoxin"/>
    <property type="match status" value="1"/>
</dbReference>
<dbReference type="SFLD" id="SFLDS00019">
    <property type="entry name" value="Glutathione_Transferase_(cytos"/>
    <property type="match status" value="1"/>
</dbReference>
<dbReference type="SUPFAM" id="SSF52833">
    <property type="entry name" value="Thioredoxin-like"/>
    <property type="match status" value="1"/>
</dbReference>
<dbReference type="PhylomeDB" id="Q6N7W5"/>
<dbReference type="PROSITE" id="PS50404">
    <property type="entry name" value="GST_NTER"/>
    <property type="match status" value="1"/>
</dbReference>
<sequence>MRSELSEDDSEREQTPMITLYHCHGARSFRPLWMLEEMGLDYELKMLPFPPRVFAKEYLAINPLGTIPFMIDGDTKMTESSGICQYLGTRHGPTPLVVGVDDPAYGAYLNWMFFSDATLTFPQTLVLRYGTLEPNERRQPQVVEDYAKWFLGRLRAVEVAAGQGDYLCAGRFTAADVVNGYALRLASNLGLAKDFGPNVTAYWARLQQRDGYQRALEAETRAGEAQQVPKRA</sequence>
<feature type="domain" description="GST N-terminal" evidence="1">
    <location>
        <begin position="15"/>
        <end position="95"/>
    </location>
</feature>
<dbReference type="AlphaFoldDB" id="Q6N7W5"/>
<dbReference type="InterPro" id="IPR040079">
    <property type="entry name" value="Glutathione_S-Trfase"/>
</dbReference>
<protein>
    <submittedName>
        <fullName evidence="2">Possible glutathione S-transferase</fullName>
    </submittedName>
</protein>
<dbReference type="InterPro" id="IPR004045">
    <property type="entry name" value="Glutathione_S-Trfase_N"/>
</dbReference>
<organism evidence="2">
    <name type="scientific">Rhodopseudomonas palustris (strain ATCC BAA-98 / CGA009)</name>
    <dbReference type="NCBI Taxonomy" id="258594"/>
    <lineage>
        <taxon>Bacteria</taxon>
        <taxon>Pseudomonadati</taxon>
        <taxon>Pseudomonadota</taxon>
        <taxon>Alphaproteobacteria</taxon>
        <taxon>Hyphomicrobiales</taxon>
        <taxon>Nitrobacteraceae</taxon>
        <taxon>Rhodopseudomonas</taxon>
    </lineage>
</organism>
<dbReference type="Pfam" id="PF13417">
    <property type="entry name" value="GST_N_3"/>
    <property type="match status" value="1"/>
</dbReference>
<dbReference type="SFLD" id="SFLDG00358">
    <property type="entry name" value="Main_(cytGST)"/>
    <property type="match status" value="1"/>
</dbReference>
<dbReference type="SUPFAM" id="SSF47616">
    <property type="entry name" value="GST C-terminal domain-like"/>
    <property type="match status" value="1"/>
</dbReference>
<dbReference type="eggNOG" id="COG0625">
    <property type="taxonomic scope" value="Bacteria"/>
</dbReference>
<dbReference type="Gene3D" id="1.20.1050.10">
    <property type="match status" value="1"/>
</dbReference>
<evidence type="ECO:0000259" key="1">
    <source>
        <dbReference type="PROSITE" id="PS50404"/>
    </source>
</evidence>
<dbReference type="EMBL" id="BX572599">
    <property type="protein sequence ID" value="CAE27580.1"/>
    <property type="molecule type" value="Genomic_DNA"/>
</dbReference>
<evidence type="ECO:0000313" key="2">
    <source>
        <dbReference type="EMBL" id="CAE27580.1"/>
    </source>
</evidence>
<dbReference type="DNASU" id="2693305"/>